<evidence type="ECO:0000256" key="1">
    <source>
        <dbReference type="ARBA" id="ARBA00022771"/>
    </source>
</evidence>
<comment type="caution">
    <text evidence="5">The sequence shown here is derived from an EMBL/GenBank/DDBJ whole genome shotgun (WGS) entry which is preliminary data.</text>
</comment>
<evidence type="ECO:0000259" key="4">
    <source>
        <dbReference type="PROSITE" id="PS50089"/>
    </source>
</evidence>
<protein>
    <recommendedName>
        <fullName evidence="4">RING-type domain-containing protein</fullName>
    </recommendedName>
</protein>
<dbReference type="CDD" id="cd16448">
    <property type="entry name" value="RING-H2"/>
    <property type="match status" value="1"/>
</dbReference>
<proteinExistence type="predicted"/>
<dbReference type="EMBL" id="CAJVCH010571649">
    <property type="protein sequence ID" value="CAG7838124.1"/>
    <property type="molecule type" value="Genomic_DNA"/>
</dbReference>
<reference evidence="5" key="1">
    <citation type="submission" date="2021-06" db="EMBL/GenBank/DDBJ databases">
        <authorList>
            <person name="Hodson N. C."/>
            <person name="Mongue J. A."/>
            <person name="Jaron S. K."/>
        </authorList>
    </citation>
    <scope>NUCLEOTIDE SEQUENCE</scope>
</reference>
<dbReference type="GO" id="GO:0008270">
    <property type="term" value="F:zinc ion binding"/>
    <property type="evidence" value="ECO:0007669"/>
    <property type="project" value="UniProtKB-KW"/>
</dbReference>
<dbReference type="SMART" id="SM00184">
    <property type="entry name" value="RING"/>
    <property type="match status" value="1"/>
</dbReference>
<keyword evidence="1 3" id="KW-0479">Metal-binding</keyword>
<accession>A0A8J2PYG5</accession>
<gene>
    <name evidence="5" type="ORF">AFUS01_LOCUS47128</name>
</gene>
<evidence type="ECO:0000313" key="6">
    <source>
        <dbReference type="Proteomes" id="UP000708208"/>
    </source>
</evidence>
<keyword evidence="6" id="KW-1185">Reference proteome</keyword>
<dbReference type="PROSITE" id="PS50089">
    <property type="entry name" value="ZF_RING_2"/>
    <property type="match status" value="1"/>
</dbReference>
<feature type="domain" description="RING-type" evidence="4">
    <location>
        <begin position="5"/>
        <end position="77"/>
    </location>
</feature>
<evidence type="ECO:0000256" key="2">
    <source>
        <dbReference type="ARBA" id="ARBA00022833"/>
    </source>
</evidence>
<dbReference type="Proteomes" id="UP000708208">
    <property type="component" value="Unassembled WGS sequence"/>
</dbReference>
<dbReference type="AlphaFoldDB" id="A0A8J2PYG5"/>
<evidence type="ECO:0000313" key="5">
    <source>
        <dbReference type="EMBL" id="CAG7838124.1"/>
    </source>
</evidence>
<sequence>MDIICSICQCSIGSDPPQGSTELADLFENAKTPETNHHEHWEVGSKVVTTPCGHLFHNSCLTQWFVMIGSRRCPLCNFVSPVHKILSTYPCVTQATTSLENVMNSMDTDSSGVTPSVNDFTLPEPAQNAINSSQTELSESGDKLLEMSTSSEVLDLKATETNINGIRTMVYHFGPIRNSKFESSTRDSVKSQRLGSASRTWALASNPCSRCNNLARIQTLMTNDMKDLRDLISEQKSEIDSLKLTVECFKPGEEAVSDV</sequence>
<dbReference type="Pfam" id="PF13639">
    <property type="entry name" value="zf-RING_2"/>
    <property type="match status" value="1"/>
</dbReference>
<dbReference type="InterPro" id="IPR001841">
    <property type="entry name" value="Znf_RING"/>
</dbReference>
<dbReference type="OrthoDB" id="8062037at2759"/>
<evidence type="ECO:0000256" key="3">
    <source>
        <dbReference type="PROSITE-ProRule" id="PRU00175"/>
    </source>
</evidence>
<keyword evidence="1 3" id="KW-0863">Zinc-finger</keyword>
<keyword evidence="2" id="KW-0862">Zinc</keyword>
<name>A0A8J2PYG5_9HEXA</name>
<organism evidence="5 6">
    <name type="scientific">Allacma fusca</name>
    <dbReference type="NCBI Taxonomy" id="39272"/>
    <lineage>
        <taxon>Eukaryota</taxon>
        <taxon>Metazoa</taxon>
        <taxon>Ecdysozoa</taxon>
        <taxon>Arthropoda</taxon>
        <taxon>Hexapoda</taxon>
        <taxon>Collembola</taxon>
        <taxon>Symphypleona</taxon>
        <taxon>Sminthuridae</taxon>
        <taxon>Allacma</taxon>
    </lineage>
</organism>